<proteinExistence type="predicted"/>
<dbReference type="Proteomes" id="UP001500752">
    <property type="component" value="Unassembled WGS sequence"/>
</dbReference>
<name>A0ABP7DGW0_9MICC</name>
<keyword evidence="3" id="KW-1185">Reference proteome</keyword>
<accession>A0ABP7DGW0</accession>
<evidence type="ECO:0000259" key="1">
    <source>
        <dbReference type="Pfam" id="PF13577"/>
    </source>
</evidence>
<feature type="domain" description="SnoaL-like" evidence="1">
    <location>
        <begin position="25"/>
        <end position="155"/>
    </location>
</feature>
<organism evidence="2 3">
    <name type="scientific">Arthrobacter ginkgonis</name>
    <dbReference type="NCBI Taxonomy" id="1630594"/>
    <lineage>
        <taxon>Bacteria</taxon>
        <taxon>Bacillati</taxon>
        <taxon>Actinomycetota</taxon>
        <taxon>Actinomycetes</taxon>
        <taxon>Micrococcales</taxon>
        <taxon>Micrococcaceae</taxon>
        <taxon>Arthrobacter</taxon>
    </lineage>
</organism>
<dbReference type="CDD" id="cd00531">
    <property type="entry name" value="NTF2_like"/>
    <property type="match status" value="1"/>
</dbReference>
<gene>
    <name evidence="2" type="ORF">GCM10023081_46060</name>
</gene>
<comment type="caution">
    <text evidence="2">The sequence shown here is derived from an EMBL/GenBank/DDBJ whole genome shotgun (WGS) entry which is preliminary data.</text>
</comment>
<protein>
    <recommendedName>
        <fullName evidence="1">SnoaL-like domain-containing protein</fullName>
    </recommendedName>
</protein>
<dbReference type="Pfam" id="PF13577">
    <property type="entry name" value="SnoaL_4"/>
    <property type="match status" value="1"/>
</dbReference>
<evidence type="ECO:0000313" key="2">
    <source>
        <dbReference type="EMBL" id="GAA3704573.1"/>
    </source>
</evidence>
<dbReference type="SUPFAM" id="SSF54427">
    <property type="entry name" value="NTF2-like"/>
    <property type="match status" value="1"/>
</dbReference>
<evidence type="ECO:0000313" key="3">
    <source>
        <dbReference type="Proteomes" id="UP001500752"/>
    </source>
</evidence>
<dbReference type="Gene3D" id="3.10.450.50">
    <property type="match status" value="1"/>
</dbReference>
<dbReference type="EMBL" id="BAABEO010000036">
    <property type="protein sequence ID" value="GAA3704573.1"/>
    <property type="molecule type" value="Genomic_DNA"/>
</dbReference>
<reference evidence="3" key="1">
    <citation type="journal article" date="2019" name="Int. J. Syst. Evol. Microbiol.">
        <title>The Global Catalogue of Microorganisms (GCM) 10K type strain sequencing project: providing services to taxonomists for standard genome sequencing and annotation.</title>
        <authorList>
            <consortium name="The Broad Institute Genomics Platform"/>
            <consortium name="The Broad Institute Genome Sequencing Center for Infectious Disease"/>
            <person name="Wu L."/>
            <person name="Ma J."/>
        </authorList>
    </citation>
    <scope>NUCLEOTIDE SEQUENCE [LARGE SCALE GENOMIC DNA]</scope>
    <source>
        <strain evidence="3">JCM 30742</strain>
    </source>
</reference>
<dbReference type="InterPro" id="IPR037401">
    <property type="entry name" value="SnoaL-like"/>
</dbReference>
<dbReference type="InterPro" id="IPR032710">
    <property type="entry name" value="NTF2-like_dom_sf"/>
</dbReference>
<sequence>MSKSPTEHPLREPGLDPLGRGLTSADFDAVRNLKSDYFRHLDAKRWARLRSLFADDSTFDGFPFAANDADGFVAGVSAFLCDVESVHQGFMPRLVATGDHSIRGVWSMHDYLVWPRDSREYRGAKIPGLHGIRGYGLYEEEYRRVGEAWRISRMRLVRTRVELLVSEPMFLPVRQFGLPDPDWLQEG</sequence>